<feature type="compositionally biased region" description="Basic and acidic residues" evidence="1">
    <location>
        <begin position="340"/>
        <end position="355"/>
    </location>
</feature>
<keyword evidence="3" id="KW-1185">Reference proteome</keyword>
<evidence type="ECO:0000313" key="2">
    <source>
        <dbReference type="EMBL" id="KAF2009015.1"/>
    </source>
</evidence>
<dbReference type="EMBL" id="ML978080">
    <property type="protein sequence ID" value="KAF2009015.1"/>
    <property type="molecule type" value="Genomic_DNA"/>
</dbReference>
<organism evidence="2 3">
    <name type="scientific">Aaosphaeria arxii CBS 175.79</name>
    <dbReference type="NCBI Taxonomy" id="1450172"/>
    <lineage>
        <taxon>Eukaryota</taxon>
        <taxon>Fungi</taxon>
        <taxon>Dikarya</taxon>
        <taxon>Ascomycota</taxon>
        <taxon>Pezizomycotina</taxon>
        <taxon>Dothideomycetes</taxon>
        <taxon>Pleosporomycetidae</taxon>
        <taxon>Pleosporales</taxon>
        <taxon>Pleosporales incertae sedis</taxon>
        <taxon>Aaosphaeria</taxon>
    </lineage>
</organism>
<feature type="region of interest" description="Disordered" evidence="1">
    <location>
        <begin position="293"/>
        <end position="362"/>
    </location>
</feature>
<gene>
    <name evidence="2" type="ORF">BU24DRAFT_455935</name>
</gene>
<dbReference type="Proteomes" id="UP000799778">
    <property type="component" value="Unassembled WGS sequence"/>
</dbReference>
<feature type="compositionally biased region" description="Basic residues" evidence="1">
    <location>
        <begin position="315"/>
        <end position="324"/>
    </location>
</feature>
<evidence type="ECO:0000313" key="3">
    <source>
        <dbReference type="Proteomes" id="UP000799778"/>
    </source>
</evidence>
<feature type="region of interest" description="Disordered" evidence="1">
    <location>
        <begin position="222"/>
        <end position="276"/>
    </location>
</feature>
<protein>
    <submittedName>
        <fullName evidence="2">Uncharacterized protein</fullName>
    </submittedName>
</protein>
<evidence type="ECO:0000256" key="1">
    <source>
        <dbReference type="SAM" id="MobiDB-lite"/>
    </source>
</evidence>
<feature type="compositionally biased region" description="Basic and acidic residues" evidence="1">
    <location>
        <begin position="250"/>
        <end position="268"/>
    </location>
</feature>
<sequence>MSSASTKIFENEMEIFENETDEDLLRSIMHSLVIRERFEVEPKYLEEFKHLVDSIENLSKDPDSPFEAVLKDIKAKGENNPVLEKAKDFDIPVLKQFRDSIAATPEDKPIPSPFPPPFSCFDPASETHDLKCVPNFDDLFREQCIRYRVLTCSGIPATAYKRMSPRASRCHNCMLEMIRSSPSRSWRPLVRPPSLLTLHGLVAYSLGRDSLQGSGLHASFVKNSTGSKTKRDDTEMIDDDSTKPASSKDYMAKLEEDLTDKLKPDSRLRRQYKQHRTVSEPFLSQYSAVRAREVRGRSTSMVRTMTPSNLDLILQRRRREQRRGRSPDAAGNRSRSQNGLDDRGSSQEHSPRENEAPVSDSVLNDLCGRLGDVKVGLPEEDDLMEDLVSALKSFPTDDTNMKMEEED</sequence>
<feature type="compositionally biased region" description="Polar residues" evidence="1">
    <location>
        <begin position="297"/>
        <end position="309"/>
    </location>
</feature>
<dbReference type="GeneID" id="54288796"/>
<proteinExistence type="predicted"/>
<dbReference type="RefSeq" id="XP_033377354.1">
    <property type="nucleotide sequence ID" value="XM_033531399.1"/>
</dbReference>
<reference evidence="2" key="1">
    <citation type="journal article" date="2020" name="Stud. Mycol.">
        <title>101 Dothideomycetes genomes: a test case for predicting lifestyles and emergence of pathogens.</title>
        <authorList>
            <person name="Haridas S."/>
            <person name="Albert R."/>
            <person name="Binder M."/>
            <person name="Bloem J."/>
            <person name="Labutti K."/>
            <person name="Salamov A."/>
            <person name="Andreopoulos B."/>
            <person name="Baker S."/>
            <person name="Barry K."/>
            <person name="Bills G."/>
            <person name="Bluhm B."/>
            <person name="Cannon C."/>
            <person name="Castanera R."/>
            <person name="Culley D."/>
            <person name="Daum C."/>
            <person name="Ezra D."/>
            <person name="Gonzalez J."/>
            <person name="Henrissat B."/>
            <person name="Kuo A."/>
            <person name="Liang C."/>
            <person name="Lipzen A."/>
            <person name="Lutzoni F."/>
            <person name="Magnuson J."/>
            <person name="Mondo S."/>
            <person name="Nolan M."/>
            <person name="Ohm R."/>
            <person name="Pangilinan J."/>
            <person name="Park H.-J."/>
            <person name="Ramirez L."/>
            <person name="Alfaro M."/>
            <person name="Sun H."/>
            <person name="Tritt A."/>
            <person name="Yoshinaga Y."/>
            <person name="Zwiers L.-H."/>
            <person name="Turgeon B."/>
            <person name="Goodwin S."/>
            <person name="Spatafora J."/>
            <person name="Crous P."/>
            <person name="Grigoriev I."/>
        </authorList>
    </citation>
    <scope>NUCLEOTIDE SEQUENCE</scope>
    <source>
        <strain evidence="2">CBS 175.79</strain>
    </source>
</reference>
<name>A0A6A5X7L4_9PLEO</name>
<dbReference type="AlphaFoldDB" id="A0A6A5X7L4"/>
<accession>A0A6A5X7L4</accession>